<accession>A3VHA0</accession>
<dbReference type="AlphaFoldDB" id="A3VHA0"/>
<evidence type="ECO:0000256" key="1">
    <source>
        <dbReference type="SAM" id="MobiDB-lite"/>
    </source>
</evidence>
<protein>
    <submittedName>
        <fullName evidence="2">Uncharacterized protein</fullName>
    </submittedName>
</protein>
<dbReference type="EMBL" id="AAMT01000008">
    <property type="protein sequence ID" value="EAQ12655.1"/>
    <property type="molecule type" value="Genomic_DNA"/>
</dbReference>
<name>A3VHA0_9RHOB</name>
<dbReference type="Proteomes" id="UP000002931">
    <property type="component" value="Unassembled WGS sequence"/>
</dbReference>
<proteinExistence type="predicted"/>
<reference evidence="2 3" key="1">
    <citation type="journal article" date="2010" name="J. Bacteriol.">
        <title>Genome sequences of Pelagibaca bermudensis HTCC2601T and Maritimibacter alkaliphilus HTCC2654T, the type strains of two marine Roseobacter genera.</title>
        <authorList>
            <person name="Thrash J.C."/>
            <person name="Cho J.C."/>
            <person name="Ferriera S."/>
            <person name="Johnson J."/>
            <person name="Vergin K.L."/>
            <person name="Giovannoni S.J."/>
        </authorList>
    </citation>
    <scope>NUCLEOTIDE SEQUENCE [LARGE SCALE GENOMIC DNA]</scope>
    <source>
        <strain evidence="2 3">HTCC2654</strain>
    </source>
</reference>
<feature type="region of interest" description="Disordered" evidence="1">
    <location>
        <begin position="1"/>
        <end position="34"/>
    </location>
</feature>
<organism evidence="2 3">
    <name type="scientific">Maritimibacter alkaliphilus HTCC2654</name>
    <dbReference type="NCBI Taxonomy" id="314271"/>
    <lineage>
        <taxon>Bacteria</taxon>
        <taxon>Pseudomonadati</taxon>
        <taxon>Pseudomonadota</taxon>
        <taxon>Alphaproteobacteria</taxon>
        <taxon>Rhodobacterales</taxon>
        <taxon>Roseobacteraceae</taxon>
        <taxon>Maritimibacter</taxon>
    </lineage>
</organism>
<evidence type="ECO:0000313" key="3">
    <source>
        <dbReference type="Proteomes" id="UP000002931"/>
    </source>
</evidence>
<keyword evidence="3" id="KW-1185">Reference proteome</keyword>
<comment type="caution">
    <text evidence="2">The sequence shown here is derived from an EMBL/GenBank/DDBJ whole genome shotgun (WGS) entry which is preliminary data.</text>
</comment>
<gene>
    <name evidence="2" type="ORF">RB2654_15255</name>
</gene>
<sequence length="34" mass="3812">MRGNQLARRRFGPAGSDRQHNAILDSCVSKRSAR</sequence>
<evidence type="ECO:0000313" key="2">
    <source>
        <dbReference type="EMBL" id="EAQ12655.1"/>
    </source>
</evidence>
<dbReference type="HOGENOM" id="CLU_3374537_0_0_5"/>